<dbReference type="Proteomes" id="UP000273778">
    <property type="component" value="Chromosome"/>
</dbReference>
<accession>A0A3N4ELB6</accession>
<evidence type="ECO:0000256" key="5">
    <source>
        <dbReference type="ARBA" id="ARBA00022989"/>
    </source>
</evidence>
<keyword evidence="13" id="KW-1185">Reference proteome</keyword>
<feature type="transmembrane region" description="Helical" evidence="7">
    <location>
        <begin position="264"/>
        <end position="287"/>
    </location>
</feature>
<evidence type="ECO:0000313" key="14">
    <source>
        <dbReference type="Proteomes" id="UP000278855"/>
    </source>
</evidence>
<dbReference type="GO" id="GO:0015293">
    <property type="term" value="F:symporter activity"/>
    <property type="evidence" value="ECO:0007669"/>
    <property type="project" value="TreeGrafter"/>
</dbReference>
<dbReference type="Proteomes" id="UP000278855">
    <property type="component" value="Unassembled WGS sequence"/>
</dbReference>
<evidence type="ECO:0000256" key="6">
    <source>
        <dbReference type="ARBA" id="ARBA00023136"/>
    </source>
</evidence>
<feature type="domain" description="Concentrative nucleoside transporter C-terminal" evidence="9">
    <location>
        <begin position="199"/>
        <end position="431"/>
    </location>
</feature>
<evidence type="ECO:0000256" key="3">
    <source>
        <dbReference type="ARBA" id="ARBA00022475"/>
    </source>
</evidence>
<dbReference type="EMBL" id="RKKB01000001">
    <property type="protein sequence ID" value="RPA35030.1"/>
    <property type="molecule type" value="Genomic_DNA"/>
</dbReference>
<dbReference type="KEGG" id="spsr:EGC80_21445"/>
<evidence type="ECO:0000259" key="9">
    <source>
        <dbReference type="Pfam" id="PF07662"/>
    </source>
</evidence>
<keyword evidence="6 7" id="KW-0472">Membrane</keyword>
<evidence type="ECO:0000256" key="7">
    <source>
        <dbReference type="RuleBase" id="RU362018"/>
    </source>
</evidence>
<organism evidence="12 14">
    <name type="scientific">Shewanella psychromarinicola</name>
    <dbReference type="NCBI Taxonomy" id="2487742"/>
    <lineage>
        <taxon>Bacteria</taxon>
        <taxon>Pseudomonadati</taxon>
        <taxon>Pseudomonadota</taxon>
        <taxon>Gammaproteobacteria</taxon>
        <taxon>Alteromonadales</taxon>
        <taxon>Shewanellaceae</taxon>
        <taxon>Shewanella</taxon>
    </lineage>
</organism>
<protein>
    <recommendedName>
        <fullName evidence="7">Nucleoside permease</fullName>
    </recommendedName>
</protein>
<keyword evidence="7" id="KW-0813">Transport</keyword>
<comment type="subcellular location">
    <subcellularLocation>
        <location evidence="1">Cell membrane</location>
        <topology evidence="1">Multi-pass membrane protein</topology>
    </subcellularLocation>
</comment>
<dbReference type="PANTHER" id="PTHR10590:SF4">
    <property type="entry name" value="SOLUTE CARRIER FAMILY 28 MEMBER 3"/>
    <property type="match status" value="1"/>
</dbReference>
<proteinExistence type="inferred from homology"/>
<evidence type="ECO:0000313" key="11">
    <source>
        <dbReference type="EMBL" id="AZG37175.1"/>
    </source>
</evidence>
<feature type="transmembrane region" description="Helical" evidence="7">
    <location>
        <begin position="199"/>
        <end position="218"/>
    </location>
</feature>
<evidence type="ECO:0000313" key="13">
    <source>
        <dbReference type="Proteomes" id="UP000273778"/>
    </source>
</evidence>
<gene>
    <name evidence="12" type="ORF">EGC77_05125</name>
    <name evidence="11" type="ORF">EGC80_21445</name>
</gene>
<dbReference type="Pfam" id="PF01773">
    <property type="entry name" value="Nucleos_tra2_N"/>
    <property type="match status" value="1"/>
</dbReference>
<feature type="transmembrane region" description="Helical" evidence="7">
    <location>
        <begin position="171"/>
        <end position="193"/>
    </location>
</feature>
<keyword evidence="3" id="KW-1003">Cell membrane</keyword>
<dbReference type="Pfam" id="PF07662">
    <property type="entry name" value="Nucleos_tra2_C"/>
    <property type="match status" value="1"/>
</dbReference>
<dbReference type="Pfam" id="PF07670">
    <property type="entry name" value="Gate"/>
    <property type="match status" value="1"/>
</dbReference>
<dbReference type="InterPro" id="IPR002668">
    <property type="entry name" value="CNT_N_dom"/>
</dbReference>
<evidence type="ECO:0000259" key="8">
    <source>
        <dbReference type="Pfam" id="PF01773"/>
    </source>
</evidence>
<feature type="transmembrane region" description="Helical" evidence="7">
    <location>
        <begin position="411"/>
        <end position="435"/>
    </location>
</feature>
<feature type="domain" description="Concentrative nucleoside transporter N-terminal" evidence="8">
    <location>
        <begin position="8"/>
        <end position="81"/>
    </location>
</feature>
<dbReference type="AlphaFoldDB" id="A0A3N4ELB6"/>
<reference evidence="11 13" key="1">
    <citation type="submission" date="2018-11" db="EMBL/GenBank/DDBJ databases">
        <title>Shewanella sp. M2.</title>
        <authorList>
            <person name="Hwang Y.J."/>
            <person name="Hwang C.Y."/>
        </authorList>
    </citation>
    <scope>NUCLEOTIDE SEQUENCE [LARGE SCALE GENOMIC DNA]</scope>
    <source>
        <strain evidence="11 13">M2</strain>
    </source>
</reference>
<dbReference type="NCBIfam" id="TIGR00804">
    <property type="entry name" value="nupC"/>
    <property type="match status" value="1"/>
</dbReference>
<dbReference type="RefSeq" id="WP_124012071.1">
    <property type="nucleotide sequence ID" value="NZ_CP034073.1"/>
</dbReference>
<evidence type="ECO:0000256" key="4">
    <source>
        <dbReference type="ARBA" id="ARBA00022692"/>
    </source>
</evidence>
<sequence length="436" mass="44815">MDIVMSLVGVVTLLLIGFALSNNKKAINKRTVLGALAIQAAFGGFVLYVPVGQEVLGGVSMGVANVIGYSQAGIDFLFGGLGTDAMFSNGVGFVFAIRVLPVIIFFSSLIAVLYYLGIMQLVIKFIGGGLQKALGTSRTESMAATANIFVGQTEAPLVVRPFIATMTNSELFAIMVGGLASIAGAVLAGYAGMGVKIEYLVAASFMAAPGGLLMAKLIHPETEETKNEMGDLPEDTDKPANVIDAAAAGAASGMHLALNVGAMLLAFVGLIAMLNGMLGGLGGLVGFENLTLELILGYLFMPLAFLIGVPWNEAMVAGSFIGQKIIVNEFVAYLNFAPYLNDAAIACTSVASEVAKGLPLCVEGTQAAMTARTQAIISFALCGFANLSSIAILLGGLGAMAPSRRHDLAKLGVRAVIAASLANLMSATIAGLFLAI</sequence>
<name>A0A3N4ELB6_9GAMM</name>
<evidence type="ECO:0000256" key="2">
    <source>
        <dbReference type="ARBA" id="ARBA00009033"/>
    </source>
</evidence>
<keyword evidence="5 7" id="KW-1133">Transmembrane helix</keyword>
<keyword evidence="4 7" id="KW-0812">Transmembrane</keyword>
<evidence type="ECO:0000313" key="12">
    <source>
        <dbReference type="EMBL" id="RPA35030.1"/>
    </source>
</evidence>
<evidence type="ECO:0000256" key="1">
    <source>
        <dbReference type="ARBA" id="ARBA00004651"/>
    </source>
</evidence>
<dbReference type="InterPro" id="IPR018270">
    <property type="entry name" value="C_nuclsd_transpt_met_bac"/>
</dbReference>
<dbReference type="PANTHER" id="PTHR10590">
    <property type="entry name" value="SODIUM/NUCLEOSIDE COTRANSPORTER"/>
    <property type="match status" value="1"/>
</dbReference>
<feature type="transmembrane region" description="Helical" evidence="7">
    <location>
        <begin position="93"/>
        <end position="116"/>
    </location>
</feature>
<dbReference type="GO" id="GO:0005337">
    <property type="term" value="F:nucleoside transmembrane transporter activity"/>
    <property type="evidence" value="ECO:0007669"/>
    <property type="project" value="InterPro"/>
</dbReference>
<evidence type="ECO:0000259" key="10">
    <source>
        <dbReference type="Pfam" id="PF07670"/>
    </source>
</evidence>
<dbReference type="InterPro" id="IPR011642">
    <property type="entry name" value="Gate_dom"/>
</dbReference>
<comment type="similarity">
    <text evidence="2 7">Belongs to the concentrative nucleoside transporter (CNT) (TC 2.A.41) family.</text>
</comment>
<dbReference type="GO" id="GO:0005886">
    <property type="term" value="C:plasma membrane"/>
    <property type="evidence" value="ECO:0007669"/>
    <property type="project" value="UniProtKB-SubCell"/>
</dbReference>
<feature type="transmembrane region" description="Helical" evidence="7">
    <location>
        <begin position="375"/>
        <end position="399"/>
    </location>
</feature>
<reference evidence="14" key="2">
    <citation type="submission" date="2018-11" db="EMBL/GenBank/DDBJ databases">
        <title>Shewanella sp. R106.</title>
        <authorList>
            <person name="Hwang Y.J."/>
            <person name="Hwang C.Y."/>
        </authorList>
    </citation>
    <scope>NUCLEOTIDE SEQUENCE [LARGE SCALE GENOMIC DNA]</scope>
    <source>
        <strain evidence="14">R106</strain>
    </source>
</reference>
<feature type="transmembrane region" description="Helical" evidence="7">
    <location>
        <begin position="31"/>
        <end position="51"/>
    </location>
</feature>
<dbReference type="InterPro" id="IPR008276">
    <property type="entry name" value="C_nuclsd_transpt"/>
</dbReference>
<feature type="domain" description="Nucleoside transporter/FeoB GTPase Gate" evidence="10">
    <location>
        <begin position="96"/>
        <end position="194"/>
    </location>
</feature>
<dbReference type="OrthoDB" id="9766455at2"/>
<feature type="transmembrane region" description="Helical" evidence="7">
    <location>
        <begin position="294"/>
        <end position="311"/>
    </location>
</feature>
<dbReference type="InterPro" id="IPR011657">
    <property type="entry name" value="CNT_C_dom"/>
</dbReference>
<reference evidence="12" key="3">
    <citation type="submission" date="2018-11" db="EMBL/GenBank/DDBJ databases">
        <authorList>
            <person name="Hwang Y.J."/>
            <person name="Hwang C.Y."/>
        </authorList>
    </citation>
    <scope>NUCLEOTIDE SEQUENCE</scope>
    <source>
        <strain evidence="12">R106</strain>
    </source>
</reference>
<dbReference type="EMBL" id="CP034073">
    <property type="protein sequence ID" value="AZG37175.1"/>
    <property type="molecule type" value="Genomic_DNA"/>
</dbReference>